<sequence>MITKNIKAVIKHTEAKNKKTLVGLIESTNHSYEELIYVVLPLLPSFSVVNKAQEESKSEPITLKEYRNVSGSICSAIHTVNNQKQYTKEQISFANEIIEITVAAFKEERKARENLYVKAIKTNLTEEQFKYFTELMNSYNYKSAAAFLRDVAINQLVVKPNNHEEFVSYFRETKKLAGLLEDIADDLEDAETQQQLSGIIKELIVSLNLVRKLALDSHSSATAIPIARRFLSAKQLKAIYLEKLEEEADL</sequence>
<comment type="caution">
    <text evidence="1">The sequence shown here is derived from an EMBL/GenBank/DDBJ whole genome shotgun (WGS) entry which is preliminary data.</text>
</comment>
<reference evidence="1 2" key="1">
    <citation type="submission" date="2017-11" db="EMBL/GenBank/DDBJ databases">
        <title>Population delineation of vibrios coincides with oyster pathogenicity.</title>
        <authorList>
            <person name="Bruto M."/>
            <person name="Labreuche Y."/>
            <person name="James A."/>
            <person name="Piel D."/>
            <person name="Chenivesse S."/>
            <person name="Petton B."/>
            <person name="Polz M.F."/>
            <person name="Le Roux F."/>
        </authorList>
    </citation>
    <scope>NUCLEOTIDE SEQUENCE [LARGE SCALE GENOMIC DNA]</scope>
    <source>
        <strain evidence="1 2">FF_144</strain>
    </source>
</reference>
<accession>A0A2T5EAV5</accession>
<dbReference type="RefSeq" id="WP_108188495.1">
    <property type="nucleotide sequence ID" value="NZ_PIFK01000127.1"/>
</dbReference>
<evidence type="ECO:0000313" key="2">
    <source>
        <dbReference type="Proteomes" id="UP000244197"/>
    </source>
</evidence>
<dbReference type="AlphaFoldDB" id="A0A2T5EAV5"/>
<organism evidence="1 2">
    <name type="scientific">Vibrio splendidus</name>
    <dbReference type="NCBI Taxonomy" id="29497"/>
    <lineage>
        <taxon>Bacteria</taxon>
        <taxon>Pseudomonadati</taxon>
        <taxon>Pseudomonadota</taxon>
        <taxon>Gammaproteobacteria</taxon>
        <taxon>Vibrionales</taxon>
        <taxon>Vibrionaceae</taxon>
        <taxon>Vibrio</taxon>
    </lineage>
</organism>
<proteinExistence type="predicted"/>
<protein>
    <submittedName>
        <fullName evidence="1">Chromosome partitioning protein ParA</fullName>
    </submittedName>
</protein>
<evidence type="ECO:0000313" key="1">
    <source>
        <dbReference type="EMBL" id="PTP16406.1"/>
    </source>
</evidence>
<dbReference type="EMBL" id="PIFK01000127">
    <property type="protein sequence ID" value="PTP16406.1"/>
    <property type="molecule type" value="Genomic_DNA"/>
</dbReference>
<name>A0A2T5EAV5_VIBSP</name>
<dbReference type="Proteomes" id="UP000244197">
    <property type="component" value="Unassembled WGS sequence"/>
</dbReference>
<gene>
    <name evidence="1" type="ORF">CWO07_25955</name>
</gene>